<organism evidence="1">
    <name type="scientific">Chlamydomonas moewusii</name>
    <name type="common">Chlamydomonas eugametos</name>
    <dbReference type="NCBI Taxonomy" id="3054"/>
    <lineage>
        <taxon>Eukaryota</taxon>
        <taxon>Viridiplantae</taxon>
        <taxon>Chlorophyta</taxon>
        <taxon>core chlorophytes</taxon>
        <taxon>Chlorophyceae</taxon>
        <taxon>CS clade</taxon>
        <taxon>Chlamydomonadales</taxon>
        <taxon>Chlamydomonadaceae</taxon>
        <taxon>Chlamydomonas</taxon>
    </lineage>
</organism>
<reference evidence="1" key="2">
    <citation type="submission" date="2020-02" db="EMBL/GenBank/DDBJ databases">
        <authorList>
            <person name="Zhang Y."/>
            <person name="Liu Y."/>
        </authorList>
    </citation>
    <scope>NUCLEOTIDE SEQUENCE</scope>
</reference>
<accession>A0A891T5X0</accession>
<sequence length="100" mass="11752">MLTFFCDKSITKILSYIKNDQSIQFLRKKSIFNFDALNDLCFVRPRTRRDSKELSIKRLQMIYVQVSLNKVKKCYVASHAIVESLATRPTRQGEAYKKRA</sequence>
<dbReference type="EMBL" id="MT015649">
    <property type="protein sequence ID" value="QRM91388.1"/>
    <property type="molecule type" value="Genomic_DNA"/>
</dbReference>
<evidence type="ECO:0000313" key="1">
    <source>
        <dbReference type="EMBL" id="QRM91388.1"/>
    </source>
</evidence>
<dbReference type="AlphaFoldDB" id="A0A891T5X0"/>
<reference evidence="1" key="1">
    <citation type="journal article" date="2020" name="Mitochondrial DNA Part B Resour">
        <title>The complete mitochondrial genome of a microalgae Chlamydomonas moewusii strain XJCH-01 from Tarim Basin of Xinjiang, China.</title>
        <authorList>
            <person name="Li Y.B."/>
            <person name="Zhang Y.Z."/>
            <person name="Jin Y."/>
            <person name="Zeng H."/>
            <person name="Duan J.Y."/>
            <person name="Liu L.X."/>
            <person name="Liu Y.G."/>
            <person name="Sui Z.H."/>
        </authorList>
    </citation>
    <scope>NUCLEOTIDE SEQUENCE</scope>
</reference>
<protein>
    <submittedName>
        <fullName evidence="1">Uncharacterized protein</fullName>
    </submittedName>
</protein>
<keyword evidence="1" id="KW-0496">Mitochondrion</keyword>
<name>A0A891T5X0_CHLMO</name>
<proteinExistence type="predicted"/>
<geneLocation type="mitochondrion" evidence="1"/>